<evidence type="ECO:0000256" key="1">
    <source>
        <dbReference type="SAM" id="MobiDB-lite"/>
    </source>
</evidence>
<reference evidence="2 3" key="1">
    <citation type="submission" date="2021-06" db="EMBL/GenBank/DDBJ databases">
        <authorList>
            <person name="Palmer J.M."/>
        </authorList>
    </citation>
    <scope>NUCLEOTIDE SEQUENCE [LARGE SCALE GENOMIC DNA]</scope>
    <source>
        <strain evidence="2 3">CL_MEX2019</strain>
        <tissue evidence="2">Muscle</tissue>
    </source>
</reference>
<name>A0ABU7DB78_9TELE</name>
<dbReference type="Proteomes" id="UP001352852">
    <property type="component" value="Unassembled WGS sequence"/>
</dbReference>
<sequence length="112" mass="12531">TDDGRYGVNEGGAENSRNAKPTLLHRSEWKRCTLTHTGMLEPLQSCGRHLQAAAATTGCMFKQIQLEILLTSSGILCERWAAERQETSFYLCKDSAGDQQMLNSSNWNQHQT</sequence>
<dbReference type="EMBL" id="JAHUTJ010020304">
    <property type="protein sequence ID" value="MED6272284.1"/>
    <property type="molecule type" value="Genomic_DNA"/>
</dbReference>
<keyword evidence="3" id="KW-1185">Reference proteome</keyword>
<proteinExistence type="predicted"/>
<comment type="caution">
    <text evidence="2">The sequence shown here is derived from an EMBL/GenBank/DDBJ whole genome shotgun (WGS) entry which is preliminary data.</text>
</comment>
<feature type="non-terminal residue" evidence="2">
    <location>
        <position position="1"/>
    </location>
</feature>
<accession>A0ABU7DB78</accession>
<organism evidence="2 3">
    <name type="scientific">Characodon lateralis</name>
    <dbReference type="NCBI Taxonomy" id="208331"/>
    <lineage>
        <taxon>Eukaryota</taxon>
        <taxon>Metazoa</taxon>
        <taxon>Chordata</taxon>
        <taxon>Craniata</taxon>
        <taxon>Vertebrata</taxon>
        <taxon>Euteleostomi</taxon>
        <taxon>Actinopterygii</taxon>
        <taxon>Neopterygii</taxon>
        <taxon>Teleostei</taxon>
        <taxon>Neoteleostei</taxon>
        <taxon>Acanthomorphata</taxon>
        <taxon>Ovalentaria</taxon>
        <taxon>Atherinomorphae</taxon>
        <taxon>Cyprinodontiformes</taxon>
        <taxon>Goodeidae</taxon>
        <taxon>Characodon</taxon>
    </lineage>
</organism>
<evidence type="ECO:0000313" key="2">
    <source>
        <dbReference type="EMBL" id="MED6272284.1"/>
    </source>
</evidence>
<feature type="region of interest" description="Disordered" evidence="1">
    <location>
        <begin position="1"/>
        <end position="20"/>
    </location>
</feature>
<evidence type="ECO:0000313" key="3">
    <source>
        <dbReference type="Proteomes" id="UP001352852"/>
    </source>
</evidence>
<gene>
    <name evidence="2" type="ORF">CHARACLAT_028782</name>
</gene>
<protein>
    <submittedName>
        <fullName evidence="2">Uncharacterized protein</fullName>
    </submittedName>
</protein>